<comment type="caution">
    <text evidence="1">The sequence shown here is derived from an EMBL/GenBank/DDBJ whole genome shotgun (WGS) entry which is preliminary data.</text>
</comment>
<dbReference type="Proteomes" id="UP000605253">
    <property type="component" value="Unassembled WGS sequence"/>
</dbReference>
<dbReference type="Gene3D" id="3.40.50.1820">
    <property type="entry name" value="alpha/beta hydrolase"/>
    <property type="match status" value="1"/>
</dbReference>
<dbReference type="RefSeq" id="WP_188366022.1">
    <property type="nucleotide sequence ID" value="NZ_BAABJF010000013.1"/>
</dbReference>
<dbReference type="InterPro" id="IPR029058">
    <property type="entry name" value="AB_hydrolase_fold"/>
</dbReference>
<reference evidence="1" key="2">
    <citation type="submission" date="2020-09" db="EMBL/GenBank/DDBJ databases">
        <authorList>
            <person name="Sun Q."/>
            <person name="Zhou Y."/>
        </authorList>
    </citation>
    <scope>NUCLEOTIDE SEQUENCE</scope>
    <source>
        <strain evidence="1">CGMCC 1.12181</strain>
    </source>
</reference>
<sequence>MGGYVSVAATCELAEHKNDSQQRVKGLFLMVPAVYLPGYGRQDFSAELPAMCIVHAWGDDIVPYEHSLRLAQQHQADYHVFKGGHRLSEPLEQIKQVFLNFLQGRL</sequence>
<dbReference type="EMBL" id="BMEO01000016">
    <property type="protein sequence ID" value="GGG02179.1"/>
    <property type="molecule type" value="Genomic_DNA"/>
</dbReference>
<name>A0A917CZR9_9GAMM</name>
<evidence type="ECO:0000313" key="2">
    <source>
        <dbReference type="Proteomes" id="UP000605253"/>
    </source>
</evidence>
<keyword evidence="2" id="KW-1185">Reference proteome</keyword>
<dbReference type="SUPFAM" id="SSF53474">
    <property type="entry name" value="alpha/beta-Hydrolases"/>
    <property type="match status" value="1"/>
</dbReference>
<accession>A0A917CZR9</accession>
<reference evidence="1" key="1">
    <citation type="journal article" date="2014" name="Int. J. Syst. Evol. Microbiol.">
        <title>Complete genome sequence of Corynebacterium casei LMG S-19264T (=DSM 44701T), isolated from a smear-ripened cheese.</title>
        <authorList>
            <consortium name="US DOE Joint Genome Institute (JGI-PGF)"/>
            <person name="Walter F."/>
            <person name="Albersmeier A."/>
            <person name="Kalinowski J."/>
            <person name="Ruckert C."/>
        </authorList>
    </citation>
    <scope>NUCLEOTIDE SEQUENCE</scope>
    <source>
        <strain evidence="1">CGMCC 1.12181</strain>
    </source>
</reference>
<organism evidence="1 2">
    <name type="scientific">Marinicella pacifica</name>
    <dbReference type="NCBI Taxonomy" id="1171543"/>
    <lineage>
        <taxon>Bacteria</taxon>
        <taxon>Pseudomonadati</taxon>
        <taxon>Pseudomonadota</taxon>
        <taxon>Gammaproteobacteria</taxon>
        <taxon>Lysobacterales</taxon>
        <taxon>Marinicellaceae</taxon>
        <taxon>Marinicella</taxon>
    </lineage>
</organism>
<dbReference type="AlphaFoldDB" id="A0A917CZR9"/>
<evidence type="ECO:0000313" key="1">
    <source>
        <dbReference type="EMBL" id="GGG02179.1"/>
    </source>
</evidence>
<gene>
    <name evidence="1" type="ORF">GCM10011365_24180</name>
</gene>
<protein>
    <submittedName>
        <fullName evidence="1">Uncharacterized protein</fullName>
    </submittedName>
</protein>
<proteinExistence type="predicted"/>